<keyword evidence="12 17" id="KW-0520">NAD</keyword>
<feature type="transmembrane region" description="Helical" evidence="17">
    <location>
        <begin position="269"/>
        <end position="291"/>
    </location>
</feature>
<dbReference type="Pfam" id="PF00361">
    <property type="entry name" value="Proton_antipo_M"/>
    <property type="match status" value="1"/>
</dbReference>
<evidence type="ECO:0000256" key="17">
    <source>
        <dbReference type="RuleBase" id="RU003297"/>
    </source>
</evidence>
<feature type="transmembrane region" description="Helical" evidence="17">
    <location>
        <begin position="50"/>
        <end position="72"/>
    </location>
</feature>
<keyword evidence="8 17" id="KW-0812">Transmembrane</keyword>
<geneLocation type="mitochondrion" evidence="20"/>
<evidence type="ECO:0000256" key="8">
    <source>
        <dbReference type="ARBA" id="ARBA00022692"/>
    </source>
</evidence>
<evidence type="ECO:0000256" key="5">
    <source>
        <dbReference type="ARBA" id="ARBA00021006"/>
    </source>
</evidence>
<feature type="transmembrane region" description="Helical" evidence="17">
    <location>
        <begin position="177"/>
        <end position="201"/>
    </location>
</feature>
<comment type="function">
    <text evidence="1">Core subunit of the mitochondrial membrane respiratory chain NADH dehydrogenase (Complex I) that is believed to belong to the minimal assembly required for catalysis. Complex I functions in the transfer of electrons from NADH to the respiratory chain. The immediate electron acceptor for the enzyme is believed to be ubiquinone.</text>
</comment>
<keyword evidence="7 17" id="KW-0679">Respiratory chain</keyword>
<evidence type="ECO:0000256" key="15">
    <source>
        <dbReference type="ARBA" id="ARBA00023136"/>
    </source>
</evidence>
<reference evidence="20" key="1">
    <citation type="submission" date="2020-04" db="EMBL/GenBank/DDBJ databases">
        <title>DNAmark Project.</title>
        <authorList>
            <person name="Leerhoei F."/>
        </authorList>
    </citation>
    <scope>NUCLEOTIDE SEQUENCE</scope>
    <source>
        <strain evidence="20">DM548</strain>
    </source>
</reference>
<comment type="subcellular location">
    <subcellularLocation>
        <location evidence="2 17">Mitochondrion membrane</location>
        <topology evidence="2 17">Multi-pass membrane protein</topology>
    </subcellularLocation>
</comment>
<feature type="transmembrane region" description="Helical" evidence="17">
    <location>
        <begin position="20"/>
        <end position="38"/>
    </location>
</feature>
<feature type="domain" description="NADH:quinone oxidoreductase/Mrp antiporter transmembrane" evidence="18">
    <location>
        <begin position="105"/>
        <end position="386"/>
    </location>
</feature>
<comment type="catalytic activity">
    <reaction evidence="16 17">
        <text>a ubiquinone + NADH + 5 H(+)(in) = a ubiquinol + NAD(+) + 4 H(+)(out)</text>
        <dbReference type="Rhea" id="RHEA:29091"/>
        <dbReference type="Rhea" id="RHEA-COMP:9565"/>
        <dbReference type="Rhea" id="RHEA-COMP:9566"/>
        <dbReference type="ChEBI" id="CHEBI:15378"/>
        <dbReference type="ChEBI" id="CHEBI:16389"/>
        <dbReference type="ChEBI" id="CHEBI:17976"/>
        <dbReference type="ChEBI" id="CHEBI:57540"/>
        <dbReference type="ChEBI" id="CHEBI:57945"/>
        <dbReference type="EC" id="7.1.1.2"/>
    </reaction>
</comment>
<evidence type="ECO:0000259" key="19">
    <source>
        <dbReference type="Pfam" id="PF01059"/>
    </source>
</evidence>
<keyword evidence="9" id="KW-1278">Translocase</keyword>
<comment type="function">
    <text evidence="17">Core subunit of the mitochondrial membrane respiratory chain NADH dehydrogenase (Complex I) which catalyzes electron transfer from NADH through the respiratory chain, using ubiquinone as an electron acceptor. Essential for the catalytic activity and assembly of complex I.</text>
</comment>
<evidence type="ECO:0000256" key="13">
    <source>
        <dbReference type="ARBA" id="ARBA00023075"/>
    </source>
</evidence>
<organism evidence="20">
    <name type="scientific">Psychomyia pusilla</name>
    <dbReference type="NCBI Taxonomy" id="177921"/>
    <lineage>
        <taxon>Eukaryota</taxon>
        <taxon>Metazoa</taxon>
        <taxon>Ecdysozoa</taxon>
        <taxon>Arthropoda</taxon>
        <taxon>Hexapoda</taxon>
        <taxon>Insecta</taxon>
        <taxon>Pterygota</taxon>
        <taxon>Neoptera</taxon>
        <taxon>Endopterygota</taxon>
        <taxon>Trichoptera</taxon>
        <taxon>Annulipalpia</taxon>
        <taxon>Psychomyioidea</taxon>
        <taxon>Psychomyiidae</taxon>
        <taxon>Psychomyiinae</taxon>
        <taxon>Psychomyia</taxon>
    </lineage>
</organism>
<dbReference type="GO" id="GO:0003954">
    <property type="term" value="F:NADH dehydrogenase activity"/>
    <property type="evidence" value="ECO:0007669"/>
    <property type="project" value="TreeGrafter"/>
</dbReference>
<comment type="similarity">
    <text evidence="3 17">Belongs to the complex I subunit 4 family.</text>
</comment>
<dbReference type="GO" id="GO:0008137">
    <property type="term" value="F:NADH dehydrogenase (ubiquinone) activity"/>
    <property type="evidence" value="ECO:0007669"/>
    <property type="project" value="UniProtKB-UniRule"/>
</dbReference>
<dbReference type="PRINTS" id="PR01437">
    <property type="entry name" value="NUOXDRDTASE4"/>
</dbReference>
<protein>
    <recommendedName>
        <fullName evidence="5 17">NADH-ubiquinone oxidoreductase chain 4</fullName>
        <ecNumber evidence="4 17">7.1.1.2</ecNumber>
    </recommendedName>
</protein>
<dbReference type="InterPro" id="IPR001750">
    <property type="entry name" value="ND/Mrp_TM"/>
</dbReference>
<dbReference type="GO" id="GO:0015990">
    <property type="term" value="P:electron transport coupled proton transport"/>
    <property type="evidence" value="ECO:0007669"/>
    <property type="project" value="TreeGrafter"/>
</dbReference>
<feature type="transmembrane region" description="Helical" evidence="17">
    <location>
        <begin position="137"/>
        <end position="157"/>
    </location>
</feature>
<evidence type="ECO:0000256" key="7">
    <source>
        <dbReference type="ARBA" id="ARBA00022660"/>
    </source>
</evidence>
<dbReference type="Pfam" id="PF01059">
    <property type="entry name" value="Oxidored_q5_N"/>
    <property type="match status" value="1"/>
</dbReference>
<feature type="domain" description="NADH:ubiquinone oxidoreductase chain 4 N-terminal" evidence="19">
    <location>
        <begin position="1"/>
        <end position="100"/>
    </location>
</feature>
<dbReference type="AlphaFoldDB" id="A0A7G7CCT0"/>
<dbReference type="GO" id="GO:0048039">
    <property type="term" value="F:ubiquinone binding"/>
    <property type="evidence" value="ECO:0007669"/>
    <property type="project" value="TreeGrafter"/>
</dbReference>
<evidence type="ECO:0000256" key="11">
    <source>
        <dbReference type="ARBA" id="ARBA00022989"/>
    </source>
</evidence>
<keyword evidence="11 17" id="KW-1133">Transmembrane helix</keyword>
<dbReference type="EMBL" id="MT410780">
    <property type="protein sequence ID" value="QNE85396.1"/>
    <property type="molecule type" value="Genomic_DNA"/>
</dbReference>
<dbReference type="InterPro" id="IPR003918">
    <property type="entry name" value="NADH_UbQ_OxRdtase"/>
</dbReference>
<name>A0A7G7CCT0_9NEOP</name>
<dbReference type="PANTHER" id="PTHR43507">
    <property type="entry name" value="NADH-UBIQUINONE OXIDOREDUCTASE CHAIN 4"/>
    <property type="match status" value="1"/>
</dbReference>
<dbReference type="EC" id="7.1.1.2" evidence="4 17"/>
<gene>
    <name evidence="20" type="primary">ND4</name>
</gene>
<feature type="transmembrane region" description="Helical" evidence="17">
    <location>
        <begin position="297"/>
        <end position="319"/>
    </location>
</feature>
<dbReference type="InterPro" id="IPR000260">
    <property type="entry name" value="NADH4_N"/>
</dbReference>
<evidence type="ECO:0000256" key="3">
    <source>
        <dbReference type="ARBA" id="ARBA00009025"/>
    </source>
</evidence>
<feature type="transmembrane region" description="Helical" evidence="17">
    <location>
        <begin position="243"/>
        <end position="262"/>
    </location>
</feature>
<feature type="transmembrane region" description="Helical" evidence="17">
    <location>
        <begin position="331"/>
        <end position="352"/>
    </location>
</feature>
<sequence>MLKIFFFFFFFMLLDNKKNWLFINMLIFLFLTLLFLNFSMMNFCNISMMFYMDMLSMGLIMLSVWIVMMMIMVSESIYYMKNNLFFFMFNNILLLLMLIMVFLTMNIFMFYFFFEVSLLPVLFLIIGWGYQVERIQAGVYLLFYTLFLSLPMLLVLINIFNVDKHLMIYLIKNQNSLLMYLILMMSFLVKMPMFSIHLWLLKAHVESPVSGSMILAGLMLKLGGFGLIRLMKFFSLNMLKMNFIFIILSLLGGIYLALMCIIQLDLKLLIAMSSIVHMSMVISGIFIMNYYGFYGSYLMMLGHGLCSSGLFLLSNLCYERFMSRSMVFNKGIINFLPLLSLWWFLLVSSNMASPPSLNLLSEISLMISILSYSYYMIFILILLSFFSAVYNLYLYSFSQHGYFMEDLLSFNIINVREYLSLFLHWFPLNFMILLVDFIYLF</sequence>
<feature type="transmembrane region" description="Helical" evidence="17">
    <location>
        <begin position="418"/>
        <end position="440"/>
    </location>
</feature>
<keyword evidence="10 17" id="KW-0249">Electron transport</keyword>
<feature type="transmembrane region" description="Helical" evidence="17">
    <location>
        <begin position="84"/>
        <end position="103"/>
    </location>
</feature>
<evidence type="ECO:0000256" key="9">
    <source>
        <dbReference type="ARBA" id="ARBA00022967"/>
    </source>
</evidence>
<feature type="transmembrane region" description="Helical" evidence="17">
    <location>
        <begin position="213"/>
        <end position="231"/>
    </location>
</feature>
<evidence type="ECO:0000256" key="4">
    <source>
        <dbReference type="ARBA" id="ARBA00012944"/>
    </source>
</evidence>
<feature type="transmembrane region" description="Helical" evidence="17">
    <location>
        <begin position="372"/>
        <end position="397"/>
    </location>
</feature>
<evidence type="ECO:0000256" key="10">
    <source>
        <dbReference type="ARBA" id="ARBA00022982"/>
    </source>
</evidence>
<accession>A0A7G7CCT0</accession>
<evidence type="ECO:0000256" key="6">
    <source>
        <dbReference type="ARBA" id="ARBA00022448"/>
    </source>
</evidence>
<evidence type="ECO:0000256" key="2">
    <source>
        <dbReference type="ARBA" id="ARBA00004225"/>
    </source>
</evidence>
<evidence type="ECO:0000256" key="14">
    <source>
        <dbReference type="ARBA" id="ARBA00023128"/>
    </source>
</evidence>
<dbReference type="PANTHER" id="PTHR43507:SF20">
    <property type="entry name" value="NADH-UBIQUINONE OXIDOREDUCTASE CHAIN 4"/>
    <property type="match status" value="1"/>
</dbReference>
<evidence type="ECO:0000256" key="12">
    <source>
        <dbReference type="ARBA" id="ARBA00023027"/>
    </source>
</evidence>
<evidence type="ECO:0000313" key="20">
    <source>
        <dbReference type="EMBL" id="QNE85396.1"/>
    </source>
</evidence>
<evidence type="ECO:0000256" key="1">
    <source>
        <dbReference type="ARBA" id="ARBA00003257"/>
    </source>
</evidence>
<keyword evidence="15 17" id="KW-0472">Membrane</keyword>
<evidence type="ECO:0000256" key="16">
    <source>
        <dbReference type="ARBA" id="ARBA00049551"/>
    </source>
</evidence>
<feature type="transmembrane region" description="Helical" evidence="17">
    <location>
        <begin position="109"/>
        <end position="130"/>
    </location>
</feature>
<proteinExistence type="inferred from homology"/>
<keyword evidence="13 17" id="KW-0830">Ubiquinone</keyword>
<keyword evidence="6 17" id="KW-0813">Transport</keyword>
<keyword evidence="14 17" id="KW-0496">Mitochondrion</keyword>
<evidence type="ECO:0000259" key="18">
    <source>
        <dbReference type="Pfam" id="PF00361"/>
    </source>
</evidence>
<dbReference type="GO" id="GO:0031966">
    <property type="term" value="C:mitochondrial membrane"/>
    <property type="evidence" value="ECO:0007669"/>
    <property type="project" value="UniProtKB-SubCell"/>
</dbReference>
<dbReference type="GO" id="GO:0042773">
    <property type="term" value="P:ATP synthesis coupled electron transport"/>
    <property type="evidence" value="ECO:0007669"/>
    <property type="project" value="InterPro"/>
</dbReference>